<dbReference type="InterPro" id="IPR042071">
    <property type="entry name" value="Trans_coact_sf"/>
</dbReference>
<accession>A0A4P2THS8</accession>
<name>A0A4P2THS8_9CAUD</name>
<protein>
    <submittedName>
        <fullName evidence="1">Late transcription coactivator protein</fullName>
    </submittedName>
</protein>
<evidence type="ECO:0000313" key="2">
    <source>
        <dbReference type="Proteomes" id="UP000305753"/>
    </source>
</evidence>
<reference evidence="1 2" key="1">
    <citation type="submission" date="2018-05" db="EMBL/GenBank/DDBJ databases">
        <title>Whole genome sequencing of Vibrio phage VP-1.</title>
        <authorList>
            <person name="Nandita M."/>
            <person name="Bhat S.G."/>
        </authorList>
    </citation>
    <scope>NUCLEOTIDE SEQUENCE [LARGE SCALE GENOMIC DNA]</scope>
</reference>
<sequence length="80" mass="9288">MKKQTNTIVNADEFSLYVKRQANINEDTLFQSLLAACEEYDIPVEDAKQYVNDQLLNDLEGEGIRLNLIKQRSKTKRILK</sequence>
<proteinExistence type="predicted"/>
<organism evidence="1 2">
    <name type="scientific">Vibrio phage VP-1</name>
    <dbReference type="NCBI Taxonomy" id="2234088"/>
    <lineage>
        <taxon>Viruses</taxon>
        <taxon>Duplodnaviria</taxon>
        <taxon>Heunggongvirae</taxon>
        <taxon>Uroviricota</taxon>
        <taxon>Caudoviricetes</taxon>
        <taxon>Pantevenvirales</taxon>
        <taxon>Ackermannviridae</taxon>
        <taxon>Vapseptimavirus</taxon>
        <taxon>Vapseptimavirus VAP7</taxon>
    </lineage>
</organism>
<dbReference type="Proteomes" id="UP000305753">
    <property type="component" value="Segment"/>
</dbReference>
<dbReference type="Gene3D" id="1.10.10.2850">
    <property type="entry name" value="Phage late-transcription coactivator-like"/>
    <property type="match status" value="1"/>
</dbReference>
<dbReference type="EMBL" id="MH363700">
    <property type="protein sequence ID" value="AWY10186.1"/>
    <property type="molecule type" value="Genomic_DNA"/>
</dbReference>
<dbReference type="InterPro" id="IPR031836">
    <property type="entry name" value="Trans_coact"/>
</dbReference>
<dbReference type="Pfam" id="PF16805">
    <property type="entry name" value="Trans_coact"/>
    <property type="match status" value="1"/>
</dbReference>
<evidence type="ECO:0000313" key="1">
    <source>
        <dbReference type="EMBL" id="AWY10186.1"/>
    </source>
</evidence>